<dbReference type="InterPro" id="IPR051735">
    <property type="entry name" value="CFEM_domain"/>
</dbReference>
<feature type="disulfide bond" evidence="15">
    <location>
        <begin position="50"/>
        <end position="57"/>
    </location>
</feature>
<dbReference type="Proteomes" id="UP001302126">
    <property type="component" value="Unassembled WGS sequence"/>
</dbReference>
<feature type="domain" description="CFEM" evidence="16">
    <location>
        <begin position="1"/>
        <end position="120"/>
    </location>
</feature>
<keyword evidence="13" id="KW-0325">Glycoprotein</keyword>
<evidence type="ECO:0000256" key="8">
    <source>
        <dbReference type="ARBA" id="ARBA00022723"/>
    </source>
</evidence>
<evidence type="ECO:0000256" key="11">
    <source>
        <dbReference type="ARBA" id="ARBA00023136"/>
    </source>
</evidence>
<organism evidence="17 18">
    <name type="scientific">Podospora australis</name>
    <dbReference type="NCBI Taxonomy" id="1536484"/>
    <lineage>
        <taxon>Eukaryota</taxon>
        <taxon>Fungi</taxon>
        <taxon>Dikarya</taxon>
        <taxon>Ascomycota</taxon>
        <taxon>Pezizomycotina</taxon>
        <taxon>Sordariomycetes</taxon>
        <taxon>Sordariomycetidae</taxon>
        <taxon>Sordariales</taxon>
        <taxon>Podosporaceae</taxon>
        <taxon>Podospora</taxon>
    </lineage>
</organism>
<dbReference type="GO" id="GO:0005886">
    <property type="term" value="C:plasma membrane"/>
    <property type="evidence" value="ECO:0007669"/>
    <property type="project" value="UniProtKB-SubCell"/>
</dbReference>
<accession>A0AAN7AGM6</accession>
<name>A0AAN7AGM6_9PEZI</name>
<dbReference type="InterPro" id="IPR008427">
    <property type="entry name" value="Extracellular_membr_CFEM_dom"/>
</dbReference>
<keyword evidence="7" id="KW-0336">GPI-anchor</keyword>
<dbReference type="AlphaFoldDB" id="A0AAN7AGM6"/>
<evidence type="ECO:0000256" key="7">
    <source>
        <dbReference type="ARBA" id="ARBA00022622"/>
    </source>
</evidence>
<dbReference type="GO" id="GO:0098552">
    <property type="term" value="C:side of membrane"/>
    <property type="evidence" value="ECO:0007669"/>
    <property type="project" value="UniProtKB-KW"/>
</dbReference>
<feature type="disulfide bond" evidence="15">
    <location>
        <begin position="59"/>
        <end position="92"/>
    </location>
</feature>
<comment type="caution">
    <text evidence="15">Lacks conserved residue(s) required for the propagation of feature annotation.</text>
</comment>
<dbReference type="PROSITE" id="PS52012">
    <property type="entry name" value="CFEM"/>
    <property type="match status" value="1"/>
</dbReference>
<evidence type="ECO:0000259" key="16">
    <source>
        <dbReference type="PROSITE" id="PS52012"/>
    </source>
</evidence>
<keyword evidence="11" id="KW-0472">Membrane</keyword>
<evidence type="ECO:0000256" key="5">
    <source>
        <dbReference type="ARBA" id="ARBA00022525"/>
    </source>
</evidence>
<dbReference type="PANTHER" id="PTHR37928:SF1">
    <property type="entry name" value="CFEM DOMAIN PROTEIN (AFU_ORTHOLOGUE AFUA_6G14090)"/>
    <property type="match status" value="1"/>
</dbReference>
<keyword evidence="18" id="KW-1185">Reference proteome</keyword>
<evidence type="ECO:0000256" key="10">
    <source>
        <dbReference type="ARBA" id="ARBA00023004"/>
    </source>
</evidence>
<dbReference type="GO" id="GO:0046872">
    <property type="term" value="F:metal ion binding"/>
    <property type="evidence" value="ECO:0007669"/>
    <property type="project" value="UniProtKB-KW"/>
</dbReference>
<evidence type="ECO:0000313" key="17">
    <source>
        <dbReference type="EMBL" id="KAK4187896.1"/>
    </source>
</evidence>
<evidence type="ECO:0000313" key="18">
    <source>
        <dbReference type="Proteomes" id="UP001302126"/>
    </source>
</evidence>
<dbReference type="EMBL" id="MU864395">
    <property type="protein sequence ID" value="KAK4187896.1"/>
    <property type="molecule type" value="Genomic_DNA"/>
</dbReference>
<keyword evidence="12 15" id="KW-1015">Disulfide bond</keyword>
<comment type="subcellular location">
    <subcellularLocation>
        <location evidence="1">Cell membrane</location>
        <topology evidence="1">Lipid-anchor</topology>
        <topology evidence="1">GPI-anchor</topology>
    </subcellularLocation>
    <subcellularLocation>
        <location evidence="2">Secreted</location>
    </subcellularLocation>
</comment>
<reference evidence="17" key="1">
    <citation type="journal article" date="2023" name="Mol. Phylogenet. Evol.">
        <title>Genome-scale phylogeny and comparative genomics of the fungal order Sordariales.</title>
        <authorList>
            <person name="Hensen N."/>
            <person name="Bonometti L."/>
            <person name="Westerberg I."/>
            <person name="Brannstrom I.O."/>
            <person name="Guillou S."/>
            <person name="Cros-Aarteil S."/>
            <person name="Calhoun S."/>
            <person name="Haridas S."/>
            <person name="Kuo A."/>
            <person name="Mondo S."/>
            <person name="Pangilinan J."/>
            <person name="Riley R."/>
            <person name="LaButti K."/>
            <person name="Andreopoulos B."/>
            <person name="Lipzen A."/>
            <person name="Chen C."/>
            <person name="Yan M."/>
            <person name="Daum C."/>
            <person name="Ng V."/>
            <person name="Clum A."/>
            <person name="Steindorff A."/>
            <person name="Ohm R.A."/>
            <person name="Martin F."/>
            <person name="Silar P."/>
            <person name="Natvig D.O."/>
            <person name="Lalanne C."/>
            <person name="Gautier V."/>
            <person name="Ament-Velasquez S.L."/>
            <person name="Kruys A."/>
            <person name="Hutchinson M.I."/>
            <person name="Powell A.J."/>
            <person name="Barry K."/>
            <person name="Miller A.N."/>
            <person name="Grigoriev I.V."/>
            <person name="Debuchy R."/>
            <person name="Gladieux P."/>
            <person name="Hiltunen Thoren M."/>
            <person name="Johannesson H."/>
        </authorList>
    </citation>
    <scope>NUCLEOTIDE SEQUENCE</scope>
    <source>
        <strain evidence="17">PSN309</strain>
    </source>
</reference>
<dbReference type="PANTHER" id="PTHR37928">
    <property type="entry name" value="CFEM DOMAIN PROTEIN (AFU_ORTHOLOGUE AFUA_6G14090)"/>
    <property type="match status" value="1"/>
</dbReference>
<sequence>MKVSTAIGIAASAATGAASAHGKLLPYGGIPECGRICLDNMIALGPSLGCPGSHPVCICSKADFMYGMRDCTLQSCPPEVVAQAQGASTAFCNIPSSSWGPPASIPPNPNSFSSHSAGKTAYGVAGIFTNSEGRLTTSTLITSVAYASASEFAISSASVAASSVSGVASSLSEAASSVSASASSASEDAMATSIQGKQQSTETIASSTITVAPTKTTTTTTPSATISSDAAVGVNAGVTSGLAVIGTFMALFL</sequence>
<keyword evidence="10" id="KW-0408">Iron</keyword>
<gene>
    <name evidence="17" type="ORF">QBC35DRAFT_532128</name>
</gene>
<keyword evidence="5" id="KW-0964">Secreted</keyword>
<evidence type="ECO:0000256" key="1">
    <source>
        <dbReference type="ARBA" id="ARBA00004609"/>
    </source>
</evidence>
<comment type="caution">
    <text evidence="17">The sequence shown here is derived from an EMBL/GenBank/DDBJ whole genome shotgun (WGS) entry which is preliminary data.</text>
</comment>
<reference evidence="17" key="2">
    <citation type="submission" date="2023-05" db="EMBL/GenBank/DDBJ databases">
        <authorList>
            <consortium name="Lawrence Berkeley National Laboratory"/>
            <person name="Steindorff A."/>
            <person name="Hensen N."/>
            <person name="Bonometti L."/>
            <person name="Westerberg I."/>
            <person name="Brannstrom I.O."/>
            <person name="Guillou S."/>
            <person name="Cros-Aarteil S."/>
            <person name="Calhoun S."/>
            <person name="Haridas S."/>
            <person name="Kuo A."/>
            <person name="Mondo S."/>
            <person name="Pangilinan J."/>
            <person name="Riley R."/>
            <person name="Labutti K."/>
            <person name="Andreopoulos B."/>
            <person name="Lipzen A."/>
            <person name="Chen C."/>
            <person name="Yanf M."/>
            <person name="Daum C."/>
            <person name="Ng V."/>
            <person name="Clum A."/>
            <person name="Ohm R."/>
            <person name="Martin F."/>
            <person name="Silar P."/>
            <person name="Natvig D."/>
            <person name="Lalanne C."/>
            <person name="Gautier V."/>
            <person name="Ament-Velasquez S.L."/>
            <person name="Kruys A."/>
            <person name="Hutchinson M.I."/>
            <person name="Powell A.J."/>
            <person name="Barry K."/>
            <person name="Miller A.N."/>
            <person name="Grigoriev I.V."/>
            <person name="Debuchy R."/>
            <person name="Gladieux P."/>
            <person name="Thoren M.H."/>
            <person name="Johannesson H."/>
        </authorList>
    </citation>
    <scope>NUCLEOTIDE SEQUENCE</scope>
    <source>
        <strain evidence="17">PSN309</strain>
    </source>
</reference>
<evidence type="ECO:0000256" key="2">
    <source>
        <dbReference type="ARBA" id="ARBA00004613"/>
    </source>
</evidence>
<evidence type="ECO:0000256" key="6">
    <source>
        <dbReference type="ARBA" id="ARBA00022617"/>
    </source>
</evidence>
<evidence type="ECO:0000256" key="14">
    <source>
        <dbReference type="ARBA" id="ARBA00023288"/>
    </source>
</evidence>
<comment type="similarity">
    <text evidence="3">Belongs to the RBT5 family.</text>
</comment>
<dbReference type="SMART" id="SM00747">
    <property type="entry name" value="CFEM"/>
    <property type="match status" value="1"/>
</dbReference>
<evidence type="ECO:0000256" key="4">
    <source>
        <dbReference type="ARBA" id="ARBA00022475"/>
    </source>
</evidence>
<evidence type="ECO:0000256" key="13">
    <source>
        <dbReference type="ARBA" id="ARBA00023180"/>
    </source>
</evidence>
<dbReference type="Pfam" id="PF05730">
    <property type="entry name" value="CFEM"/>
    <property type="match status" value="1"/>
</dbReference>
<keyword evidence="4" id="KW-1003">Cell membrane</keyword>
<protein>
    <recommendedName>
        <fullName evidence="16">CFEM domain-containing protein</fullName>
    </recommendedName>
</protein>
<dbReference type="GO" id="GO:0005576">
    <property type="term" value="C:extracellular region"/>
    <property type="evidence" value="ECO:0007669"/>
    <property type="project" value="UniProtKB-SubCell"/>
</dbReference>
<evidence type="ECO:0000256" key="3">
    <source>
        <dbReference type="ARBA" id="ARBA00010031"/>
    </source>
</evidence>
<evidence type="ECO:0000256" key="9">
    <source>
        <dbReference type="ARBA" id="ARBA00022729"/>
    </source>
</evidence>
<keyword evidence="8" id="KW-0479">Metal-binding</keyword>
<proteinExistence type="inferred from homology"/>
<keyword evidence="9" id="KW-0732">Signal</keyword>
<evidence type="ECO:0000256" key="12">
    <source>
        <dbReference type="ARBA" id="ARBA00023157"/>
    </source>
</evidence>
<keyword evidence="14" id="KW-0449">Lipoprotein</keyword>
<keyword evidence="6" id="KW-0349">Heme</keyword>
<evidence type="ECO:0000256" key="15">
    <source>
        <dbReference type="PROSITE-ProRule" id="PRU01356"/>
    </source>
</evidence>